<dbReference type="InterPro" id="IPR024932">
    <property type="entry name" value="ApbE"/>
</dbReference>
<keyword evidence="2" id="KW-1133">Transmembrane helix</keyword>
<comment type="similarity">
    <text evidence="1">Belongs to the ApbE family.</text>
</comment>
<protein>
    <recommendedName>
        <fullName evidence="1">FAD:protein FMN transferase</fullName>
        <ecNumber evidence="1">2.7.1.180</ecNumber>
    </recommendedName>
    <alternativeName>
        <fullName evidence="1">Flavin transferase</fullName>
    </alternativeName>
</protein>
<keyword evidence="1" id="KW-0274">FAD</keyword>
<keyword evidence="1" id="KW-0460">Magnesium</keyword>
<proteinExistence type="inferred from homology"/>
<comment type="caution">
    <text evidence="3">The sequence shown here is derived from an EMBL/GenBank/DDBJ whole genome shotgun (WGS) entry which is preliminary data.</text>
</comment>
<evidence type="ECO:0000313" key="4">
    <source>
        <dbReference type="Proteomes" id="UP000776252"/>
    </source>
</evidence>
<keyword evidence="2" id="KW-0472">Membrane</keyword>
<dbReference type="EMBL" id="JAHLDV010000022">
    <property type="protein sequence ID" value="MBU3160271.1"/>
    <property type="molecule type" value="Genomic_DNA"/>
</dbReference>
<reference evidence="3 4" key="1">
    <citation type="submission" date="2021-06" db="EMBL/GenBank/DDBJ databases">
        <title>Clostridia strains as spoilage organisms.</title>
        <authorList>
            <person name="Wambui J."/>
            <person name="Stephan R."/>
            <person name="Stevens M.J.A."/>
        </authorList>
    </citation>
    <scope>NUCLEOTIDE SEQUENCE [LARGE SCALE GENOMIC DNA]</scope>
    <source>
        <strain evidence="3 4">DSM 14204</strain>
    </source>
</reference>
<comment type="catalytic activity">
    <reaction evidence="1">
        <text>L-threonyl-[protein] + FAD = FMN-L-threonyl-[protein] + AMP + H(+)</text>
        <dbReference type="Rhea" id="RHEA:36847"/>
        <dbReference type="Rhea" id="RHEA-COMP:11060"/>
        <dbReference type="Rhea" id="RHEA-COMP:11061"/>
        <dbReference type="ChEBI" id="CHEBI:15378"/>
        <dbReference type="ChEBI" id="CHEBI:30013"/>
        <dbReference type="ChEBI" id="CHEBI:57692"/>
        <dbReference type="ChEBI" id="CHEBI:74257"/>
        <dbReference type="ChEBI" id="CHEBI:456215"/>
        <dbReference type="EC" id="2.7.1.180"/>
    </reaction>
</comment>
<gene>
    <name evidence="3" type="ORF">KPL37_10970</name>
</gene>
<keyword evidence="1" id="KW-0285">Flavoprotein</keyword>
<evidence type="ECO:0000313" key="3">
    <source>
        <dbReference type="EMBL" id="MBU3160271.1"/>
    </source>
</evidence>
<evidence type="ECO:0000256" key="1">
    <source>
        <dbReference type="PIRNR" id="PIRNR006268"/>
    </source>
</evidence>
<dbReference type="GO" id="GO:0016740">
    <property type="term" value="F:transferase activity"/>
    <property type="evidence" value="ECO:0007669"/>
    <property type="project" value="UniProtKB-KW"/>
</dbReference>
<name>A0ABS6BTN0_9CLOT</name>
<dbReference type="PANTHER" id="PTHR30040">
    <property type="entry name" value="THIAMINE BIOSYNTHESIS LIPOPROTEIN APBE"/>
    <property type="match status" value="1"/>
</dbReference>
<dbReference type="Pfam" id="PF02424">
    <property type="entry name" value="ApbE"/>
    <property type="match status" value="1"/>
</dbReference>
<evidence type="ECO:0000256" key="2">
    <source>
        <dbReference type="SAM" id="Phobius"/>
    </source>
</evidence>
<accession>A0ABS6BTN0</accession>
<keyword evidence="1 3" id="KW-0808">Transferase</keyword>
<sequence>MLLITIDNALIIMIIVIFVTLILIFLTGNHKKLYIVREFYSLGTNNQLKVYGKKATKAIEESIKKVCEIDNKMSVFKEESELSKISINAGNKPQIVSNDTYYVIQKAIKYCALSKGAFDITIKPIVALWSIGKEGQQIPSSNEIKEKLKIINYKDVVIDENDKSIFLKKKEQEIDVGGIAKGYAADKVKNVMIKNGIKSALINLGGNILALGTKIDGTPWSVGIQDPFNTRGEFVLTIGVINKSVVTSGNYERYFEVKGKRFHHIINPSTGYPSESDILGATIISDNSIDGDGLSTGVYIMGVEKAIKLIEEIEGVEAILITKSREIYVTSGMEGKFTITSQDFVYKNGI</sequence>
<dbReference type="EC" id="2.7.1.180" evidence="1"/>
<keyword evidence="1" id="KW-0479">Metal-binding</keyword>
<organism evidence="3 4">
    <name type="scientific">Clostridium frigoris</name>
    <dbReference type="NCBI Taxonomy" id="205327"/>
    <lineage>
        <taxon>Bacteria</taxon>
        <taxon>Bacillati</taxon>
        <taxon>Bacillota</taxon>
        <taxon>Clostridia</taxon>
        <taxon>Eubacteriales</taxon>
        <taxon>Clostridiaceae</taxon>
        <taxon>Clostridium</taxon>
    </lineage>
</organism>
<keyword evidence="2" id="KW-0812">Transmembrane</keyword>
<dbReference type="Proteomes" id="UP000776252">
    <property type="component" value="Unassembled WGS sequence"/>
</dbReference>
<dbReference type="PANTHER" id="PTHR30040:SF2">
    <property type="entry name" value="FAD:PROTEIN FMN TRANSFERASE"/>
    <property type="match status" value="1"/>
</dbReference>
<keyword evidence="4" id="KW-1185">Reference proteome</keyword>
<dbReference type="PIRSF" id="PIRSF006268">
    <property type="entry name" value="ApbE"/>
    <property type="match status" value="1"/>
</dbReference>
<feature type="transmembrane region" description="Helical" evidence="2">
    <location>
        <begin position="6"/>
        <end position="27"/>
    </location>
</feature>